<sequence>MDDVIVVDGDGRLLSEAQPLLFADDLGVLHGDGVFETMLVRSGRTRLVDAHLARLADGAARLDLPAPDVDGLRRAVALAEVEWTTSGPYSVDGALRVVHTRGRESDPGVPTSYVTVSPVPERSVRARRDGVRVTLLSKAHDPDVAAPWELSGAKALSYARSTAALRYARGRGFDDAIYVSSAGTVLESPRANVVAVVDGALTATPTGDGVLAGTTQAAVFDVAARHGLAVRYRRMTPADLVAAEGVWLLSALTLAARVRQVDRHVLPEQPKNAVDVEKLIIEAISTP</sequence>
<evidence type="ECO:0000256" key="1">
    <source>
        <dbReference type="ARBA" id="ARBA00009320"/>
    </source>
</evidence>
<dbReference type="Gene3D" id="3.30.470.10">
    <property type="match status" value="1"/>
</dbReference>
<dbReference type="Pfam" id="PF01063">
    <property type="entry name" value="Aminotran_4"/>
    <property type="match status" value="1"/>
</dbReference>
<dbReference type="Proteomes" id="UP001200110">
    <property type="component" value="Unassembled WGS sequence"/>
</dbReference>
<dbReference type="EC" id="4.1.3.38" evidence="2"/>
<gene>
    <name evidence="2" type="ORF">L5G33_08265</name>
</gene>
<dbReference type="InterPro" id="IPR050571">
    <property type="entry name" value="Class-IV_PLP-Dep_Aminotrnsfr"/>
</dbReference>
<organism evidence="2 3">
    <name type="scientific">Gordonia liuliyuniae</name>
    <dbReference type="NCBI Taxonomy" id="2911517"/>
    <lineage>
        <taxon>Bacteria</taxon>
        <taxon>Bacillati</taxon>
        <taxon>Actinomycetota</taxon>
        <taxon>Actinomycetes</taxon>
        <taxon>Mycobacteriales</taxon>
        <taxon>Gordoniaceae</taxon>
        <taxon>Gordonia</taxon>
    </lineage>
</organism>
<proteinExistence type="inferred from homology"/>
<evidence type="ECO:0000313" key="2">
    <source>
        <dbReference type="EMBL" id="MCF8588455.1"/>
    </source>
</evidence>
<accession>A0ABS9ISB6</accession>
<dbReference type="SUPFAM" id="SSF56752">
    <property type="entry name" value="D-aminoacid aminotransferase-like PLP-dependent enzymes"/>
    <property type="match status" value="1"/>
</dbReference>
<dbReference type="InterPro" id="IPR043132">
    <property type="entry name" value="BCAT-like_C"/>
</dbReference>
<dbReference type="EMBL" id="JAKKOR010000006">
    <property type="protein sequence ID" value="MCF8588455.1"/>
    <property type="molecule type" value="Genomic_DNA"/>
</dbReference>
<dbReference type="GO" id="GO:0008696">
    <property type="term" value="F:4-amino-4-deoxychorismate lyase activity"/>
    <property type="evidence" value="ECO:0007669"/>
    <property type="project" value="UniProtKB-EC"/>
</dbReference>
<name>A0ABS9ISB6_9ACTN</name>
<dbReference type="InterPro" id="IPR036038">
    <property type="entry name" value="Aminotransferase-like"/>
</dbReference>
<comment type="caution">
    <text evidence="2">The sequence shown here is derived from an EMBL/GenBank/DDBJ whole genome shotgun (WGS) entry which is preliminary data.</text>
</comment>
<dbReference type="InterPro" id="IPR001544">
    <property type="entry name" value="Aminotrans_IV"/>
</dbReference>
<dbReference type="NCBIfam" id="NF005887">
    <property type="entry name" value="PRK07849.1-2"/>
    <property type="match status" value="1"/>
</dbReference>
<dbReference type="Gene3D" id="3.20.10.10">
    <property type="entry name" value="D-amino Acid Aminotransferase, subunit A, domain 2"/>
    <property type="match status" value="1"/>
</dbReference>
<keyword evidence="2" id="KW-0456">Lyase</keyword>
<reference evidence="2 3" key="1">
    <citation type="submission" date="2022-01" db="EMBL/GenBank/DDBJ databases">
        <authorList>
            <person name="Huang Y."/>
        </authorList>
    </citation>
    <scope>NUCLEOTIDE SEQUENCE [LARGE SCALE GENOMIC DNA]</scope>
    <source>
        <strain evidence="2 3">HY366</strain>
    </source>
</reference>
<keyword evidence="3" id="KW-1185">Reference proteome</keyword>
<dbReference type="InterPro" id="IPR043131">
    <property type="entry name" value="BCAT-like_N"/>
</dbReference>
<dbReference type="NCBIfam" id="NF005886">
    <property type="entry name" value="PRK07849.1-1"/>
    <property type="match status" value="1"/>
</dbReference>
<dbReference type="PANTHER" id="PTHR42743:SF11">
    <property type="entry name" value="AMINODEOXYCHORISMATE LYASE"/>
    <property type="match status" value="1"/>
</dbReference>
<protein>
    <submittedName>
        <fullName evidence="2">Aminodeoxychorismate lyase</fullName>
        <ecNumber evidence="2">4.1.3.38</ecNumber>
    </submittedName>
</protein>
<evidence type="ECO:0000313" key="3">
    <source>
        <dbReference type="Proteomes" id="UP001200110"/>
    </source>
</evidence>
<comment type="similarity">
    <text evidence="1">Belongs to the class-IV pyridoxal-phosphate-dependent aminotransferase family.</text>
</comment>
<dbReference type="PANTHER" id="PTHR42743">
    <property type="entry name" value="AMINO-ACID AMINOTRANSFERASE"/>
    <property type="match status" value="1"/>
</dbReference>